<name>A0AAW1KIB0_POPJA</name>
<organism evidence="2 3">
    <name type="scientific">Popillia japonica</name>
    <name type="common">Japanese beetle</name>
    <dbReference type="NCBI Taxonomy" id="7064"/>
    <lineage>
        <taxon>Eukaryota</taxon>
        <taxon>Metazoa</taxon>
        <taxon>Ecdysozoa</taxon>
        <taxon>Arthropoda</taxon>
        <taxon>Hexapoda</taxon>
        <taxon>Insecta</taxon>
        <taxon>Pterygota</taxon>
        <taxon>Neoptera</taxon>
        <taxon>Endopterygota</taxon>
        <taxon>Coleoptera</taxon>
        <taxon>Polyphaga</taxon>
        <taxon>Scarabaeiformia</taxon>
        <taxon>Scarabaeidae</taxon>
        <taxon>Rutelinae</taxon>
        <taxon>Popillia</taxon>
    </lineage>
</organism>
<dbReference type="Proteomes" id="UP001458880">
    <property type="component" value="Unassembled WGS sequence"/>
</dbReference>
<sequence length="117" mass="13730">MKFTSGEEWTTYSEPQRRSCSTSTRKDAVCFLCDAWNEVSSSVLQKCWNKLTLMTEWNHDDLLPLAEIKELMEKEKKGLQTVYEMVQETEWNHDDLLPLAEIKELMEKEKKGLQTVP</sequence>
<feature type="region of interest" description="Disordered" evidence="1">
    <location>
        <begin position="1"/>
        <end position="24"/>
    </location>
</feature>
<accession>A0AAW1KIB0</accession>
<dbReference type="EMBL" id="JASPKY010000228">
    <property type="protein sequence ID" value="KAK9718448.1"/>
    <property type="molecule type" value="Genomic_DNA"/>
</dbReference>
<gene>
    <name evidence="2" type="ORF">QE152_g23198</name>
</gene>
<evidence type="ECO:0000313" key="2">
    <source>
        <dbReference type="EMBL" id="KAK9718448.1"/>
    </source>
</evidence>
<dbReference type="AlphaFoldDB" id="A0AAW1KIB0"/>
<keyword evidence="3" id="KW-1185">Reference proteome</keyword>
<proteinExistence type="predicted"/>
<evidence type="ECO:0000313" key="3">
    <source>
        <dbReference type="Proteomes" id="UP001458880"/>
    </source>
</evidence>
<protein>
    <submittedName>
        <fullName evidence="2">Uncharacterized protein</fullName>
    </submittedName>
</protein>
<feature type="compositionally biased region" description="Polar residues" evidence="1">
    <location>
        <begin position="7"/>
        <end position="23"/>
    </location>
</feature>
<reference evidence="2 3" key="1">
    <citation type="journal article" date="2024" name="BMC Genomics">
        <title>De novo assembly and annotation of Popillia japonica's genome with initial clues to its potential as an invasive pest.</title>
        <authorList>
            <person name="Cucini C."/>
            <person name="Boschi S."/>
            <person name="Funari R."/>
            <person name="Cardaioli E."/>
            <person name="Iannotti N."/>
            <person name="Marturano G."/>
            <person name="Paoli F."/>
            <person name="Bruttini M."/>
            <person name="Carapelli A."/>
            <person name="Frati F."/>
            <person name="Nardi F."/>
        </authorList>
    </citation>
    <scope>NUCLEOTIDE SEQUENCE [LARGE SCALE GENOMIC DNA]</scope>
    <source>
        <strain evidence="2">DMR45628</strain>
    </source>
</reference>
<evidence type="ECO:0000256" key="1">
    <source>
        <dbReference type="SAM" id="MobiDB-lite"/>
    </source>
</evidence>
<comment type="caution">
    <text evidence="2">The sequence shown here is derived from an EMBL/GenBank/DDBJ whole genome shotgun (WGS) entry which is preliminary data.</text>
</comment>